<comment type="caution">
    <text evidence="1">The sequence shown here is derived from an EMBL/GenBank/DDBJ whole genome shotgun (WGS) entry which is preliminary data.</text>
</comment>
<gene>
    <name evidence="1" type="ORF">J2X15_003253</name>
</gene>
<evidence type="ECO:0000313" key="2">
    <source>
        <dbReference type="Proteomes" id="UP001268089"/>
    </source>
</evidence>
<evidence type="ECO:0008006" key="3">
    <source>
        <dbReference type="Google" id="ProtNLM"/>
    </source>
</evidence>
<organism evidence="1 2">
    <name type="scientific">Rhodoferax saidenbachensis</name>
    <dbReference type="NCBI Taxonomy" id="1484693"/>
    <lineage>
        <taxon>Bacteria</taxon>
        <taxon>Pseudomonadati</taxon>
        <taxon>Pseudomonadota</taxon>
        <taxon>Betaproteobacteria</taxon>
        <taxon>Burkholderiales</taxon>
        <taxon>Comamonadaceae</taxon>
        <taxon>Rhodoferax</taxon>
    </lineage>
</organism>
<sequence length="210" mass="23468">MKMNTNSSVTIDLKKAIAIDGSSPRWSGEFDVVELRRPGGPLIAALVRCAKERFLMKKDLALKLGVTYGYINQLRNGIRPVKCISEKFSSACARFLGVPRMRVLVLAGIVTIDDLSECKSMLATEVHRAMDFICADPSWGPQMTHEIRQSDELSLFGVVKLFEAATGKVLLSASLTAENLLEELEVLKSLQAYRALKVEEYKAKKRRFRD</sequence>
<dbReference type="EMBL" id="JAVDXO010000008">
    <property type="protein sequence ID" value="MDR7307948.1"/>
    <property type="molecule type" value="Genomic_DNA"/>
</dbReference>
<protein>
    <recommendedName>
        <fullName evidence="3">HTH cro/C1-type domain-containing protein</fullName>
    </recommendedName>
</protein>
<keyword evidence="2" id="KW-1185">Reference proteome</keyword>
<accession>A0ABU1ZQX7</accession>
<name>A0ABU1ZQX7_9BURK</name>
<evidence type="ECO:0000313" key="1">
    <source>
        <dbReference type="EMBL" id="MDR7307948.1"/>
    </source>
</evidence>
<reference evidence="1 2" key="1">
    <citation type="submission" date="2023-07" db="EMBL/GenBank/DDBJ databases">
        <title>Sorghum-associated microbial communities from plants grown in Nebraska, USA.</title>
        <authorList>
            <person name="Schachtman D."/>
        </authorList>
    </citation>
    <scope>NUCLEOTIDE SEQUENCE [LARGE SCALE GENOMIC DNA]</scope>
    <source>
        <strain evidence="1 2">BE308</strain>
    </source>
</reference>
<dbReference type="Proteomes" id="UP001268089">
    <property type="component" value="Unassembled WGS sequence"/>
</dbReference>
<dbReference type="RefSeq" id="WP_310344599.1">
    <property type="nucleotide sequence ID" value="NZ_JAVDXO010000008.1"/>
</dbReference>
<proteinExistence type="predicted"/>